<keyword evidence="3" id="KW-0378">Hydrolase</keyword>
<dbReference type="AlphaFoldDB" id="A0A8X6SWM0"/>
<reference evidence="9" key="1">
    <citation type="submission" date="2020-08" db="EMBL/GenBank/DDBJ databases">
        <title>Multicomponent nature underlies the extraordinary mechanical properties of spider dragline silk.</title>
        <authorList>
            <person name="Kono N."/>
            <person name="Nakamura H."/>
            <person name="Mori M."/>
            <person name="Yoshida Y."/>
            <person name="Ohtoshi R."/>
            <person name="Malay A.D."/>
            <person name="Moran D.A.P."/>
            <person name="Tomita M."/>
            <person name="Numata K."/>
            <person name="Arakawa K."/>
        </authorList>
    </citation>
    <scope>NUCLEOTIDE SEQUENCE</scope>
</reference>
<dbReference type="GO" id="GO:0004115">
    <property type="term" value="F:3',5'-cyclic-AMP phosphodiesterase activity"/>
    <property type="evidence" value="ECO:0007669"/>
    <property type="project" value="UniProtKB-EC"/>
</dbReference>
<feature type="binding site" evidence="6">
    <location>
        <position position="248"/>
    </location>
    <ligand>
        <name>Zn(2+)</name>
        <dbReference type="ChEBI" id="CHEBI:29105"/>
        <label>1</label>
    </ligand>
</feature>
<dbReference type="EC" id="3.1.4.53" evidence="1"/>
<keyword evidence="2 6" id="KW-0479">Metal-binding</keyword>
<dbReference type="PRINTS" id="PR00387">
    <property type="entry name" value="PDIESTERASE1"/>
</dbReference>
<evidence type="ECO:0000256" key="6">
    <source>
        <dbReference type="PIRSR" id="PIRSR623088-3"/>
    </source>
</evidence>
<dbReference type="GO" id="GO:0007165">
    <property type="term" value="P:signal transduction"/>
    <property type="evidence" value="ECO:0007669"/>
    <property type="project" value="InterPro"/>
</dbReference>
<proteinExistence type="predicted"/>
<gene>
    <name evidence="9" type="primary">dnc</name>
    <name evidence="9" type="ORF">TNCV_3614571</name>
</gene>
<evidence type="ECO:0000256" key="5">
    <source>
        <dbReference type="PIRSR" id="PIRSR623088-1"/>
    </source>
</evidence>
<dbReference type="GO" id="GO:0046872">
    <property type="term" value="F:metal ion binding"/>
    <property type="evidence" value="ECO:0007669"/>
    <property type="project" value="UniProtKB-KW"/>
</dbReference>
<sequence length="385" mass="43330">MLSTRTTQSRSNLSSKQKKTCGSPGGNNSSTPPPKTVLTEDEQERLAEETLDELDWCLEQLETIQAHRSVGDMAFSKFKKMLNKELSHFSSESKSGSQISDYICSTFLDKKQEFDLDTLKEEDEETEDVPVAPLPKSKGRAGQAMSRISGIKKTVCHSNSFSVLPKYGIETPREEELGSLLEEVDKWGVDIFRISECSNNHPLTAVAYKIFRDRDLCKTFKIPSKTLINFLLNLEDHYLNVPYHNSSHAADVTQSVHVLLMMPALESVFTDLEVLSILFSAAIHDVDHPGVTNQYLINSSSELALMYNDESVLENHSLAVAFKLLQDENCNIFANLNKKQLLSLRKMAIDMTSLPFTESLYLCKKAFLRPLIIAKSLMTLESFPF</sequence>
<evidence type="ECO:0000256" key="1">
    <source>
        <dbReference type="ARBA" id="ARBA00012276"/>
    </source>
</evidence>
<feature type="binding site" evidence="6">
    <location>
        <position position="284"/>
    </location>
    <ligand>
        <name>Zn(2+)</name>
        <dbReference type="ChEBI" id="CHEBI:29105"/>
        <label>1</label>
    </ligand>
</feature>
<dbReference type="PROSITE" id="PS51845">
    <property type="entry name" value="PDEASE_I_2"/>
    <property type="match status" value="1"/>
</dbReference>
<evidence type="ECO:0000313" key="9">
    <source>
        <dbReference type="EMBL" id="GFY14268.1"/>
    </source>
</evidence>
<dbReference type="Gene3D" id="1.10.1300.10">
    <property type="entry name" value="3'5'-cyclic nucleotide phosphodiesterase, catalytic domain"/>
    <property type="match status" value="1"/>
</dbReference>
<comment type="caution">
    <text evidence="9">The sequence shown here is derived from an EMBL/GenBank/DDBJ whole genome shotgun (WGS) entry which is preliminary data.</text>
</comment>
<feature type="active site" description="Proton donor" evidence="5">
    <location>
        <position position="244"/>
    </location>
</feature>
<dbReference type="PROSITE" id="PS00126">
    <property type="entry name" value="PDEASE_I_1"/>
    <property type="match status" value="1"/>
</dbReference>
<evidence type="ECO:0000259" key="8">
    <source>
        <dbReference type="PROSITE" id="PS51845"/>
    </source>
</evidence>
<feature type="region of interest" description="Disordered" evidence="7">
    <location>
        <begin position="1"/>
        <end position="43"/>
    </location>
</feature>
<feature type="binding site" evidence="6">
    <location>
        <position position="285"/>
    </location>
    <ligand>
        <name>Zn(2+)</name>
        <dbReference type="ChEBI" id="CHEBI:29105"/>
        <label>2</label>
    </ligand>
</feature>
<keyword evidence="4" id="KW-0114">cAMP</keyword>
<dbReference type="Proteomes" id="UP000887159">
    <property type="component" value="Unassembled WGS sequence"/>
</dbReference>
<dbReference type="PANTHER" id="PTHR11347">
    <property type="entry name" value="CYCLIC NUCLEOTIDE PHOSPHODIESTERASE"/>
    <property type="match status" value="1"/>
</dbReference>
<dbReference type="InterPro" id="IPR023088">
    <property type="entry name" value="PDEase"/>
</dbReference>
<feature type="domain" description="PDEase" evidence="8">
    <location>
        <begin position="169"/>
        <end position="385"/>
    </location>
</feature>
<dbReference type="SUPFAM" id="SSF109604">
    <property type="entry name" value="HD-domain/PDEase-like"/>
    <property type="match status" value="1"/>
</dbReference>
<dbReference type="Pfam" id="PF00233">
    <property type="entry name" value="PDEase_I"/>
    <property type="match status" value="1"/>
</dbReference>
<dbReference type="CDD" id="cd00077">
    <property type="entry name" value="HDc"/>
    <property type="match status" value="1"/>
</dbReference>
<dbReference type="InterPro" id="IPR003607">
    <property type="entry name" value="HD/PDEase_dom"/>
</dbReference>
<dbReference type="InterPro" id="IPR023174">
    <property type="entry name" value="PDEase_CS"/>
</dbReference>
<dbReference type="InterPro" id="IPR036971">
    <property type="entry name" value="PDEase_catalytic_dom_sf"/>
</dbReference>
<keyword evidence="10" id="KW-1185">Reference proteome</keyword>
<feature type="region of interest" description="Disordered" evidence="7">
    <location>
        <begin position="120"/>
        <end position="139"/>
    </location>
</feature>
<name>A0A8X6SWM0_TRICX</name>
<organism evidence="9 10">
    <name type="scientific">Trichonephila clavipes</name>
    <name type="common">Golden silk orbweaver</name>
    <name type="synonym">Nephila clavipes</name>
    <dbReference type="NCBI Taxonomy" id="2585209"/>
    <lineage>
        <taxon>Eukaryota</taxon>
        <taxon>Metazoa</taxon>
        <taxon>Ecdysozoa</taxon>
        <taxon>Arthropoda</taxon>
        <taxon>Chelicerata</taxon>
        <taxon>Arachnida</taxon>
        <taxon>Araneae</taxon>
        <taxon>Araneomorphae</taxon>
        <taxon>Entelegynae</taxon>
        <taxon>Araneoidea</taxon>
        <taxon>Nephilidae</taxon>
        <taxon>Trichonephila</taxon>
    </lineage>
</organism>
<evidence type="ECO:0000256" key="2">
    <source>
        <dbReference type="ARBA" id="ARBA00022723"/>
    </source>
</evidence>
<accession>A0A8X6SWM0</accession>
<dbReference type="EMBL" id="BMAU01021327">
    <property type="protein sequence ID" value="GFY14268.1"/>
    <property type="molecule type" value="Genomic_DNA"/>
</dbReference>
<dbReference type="Pfam" id="PF18100">
    <property type="entry name" value="PDE4_UCR"/>
    <property type="match status" value="1"/>
</dbReference>
<dbReference type="InterPro" id="IPR040844">
    <property type="entry name" value="PDE4_UCR"/>
</dbReference>
<evidence type="ECO:0000256" key="4">
    <source>
        <dbReference type="ARBA" id="ARBA00023149"/>
    </source>
</evidence>
<feature type="binding site" evidence="6">
    <location>
        <position position="285"/>
    </location>
    <ligand>
        <name>Zn(2+)</name>
        <dbReference type="ChEBI" id="CHEBI:29105"/>
        <label>1</label>
    </ligand>
</feature>
<evidence type="ECO:0000313" key="10">
    <source>
        <dbReference type="Proteomes" id="UP000887159"/>
    </source>
</evidence>
<evidence type="ECO:0000256" key="7">
    <source>
        <dbReference type="SAM" id="MobiDB-lite"/>
    </source>
</evidence>
<evidence type="ECO:0000256" key="3">
    <source>
        <dbReference type="ARBA" id="ARBA00022801"/>
    </source>
</evidence>
<feature type="compositionally biased region" description="Polar residues" evidence="7">
    <location>
        <begin position="1"/>
        <end position="15"/>
    </location>
</feature>
<protein>
    <recommendedName>
        <fullName evidence="1">3',5'-cyclic-AMP phosphodiesterase</fullName>
        <ecNumber evidence="1">3.1.4.53</ecNumber>
    </recommendedName>
</protein>
<dbReference type="InterPro" id="IPR002073">
    <property type="entry name" value="PDEase_catalytic_dom"/>
</dbReference>